<accession>A0ABD3QG48</accession>
<feature type="non-terminal residue" evidence="3">
    <location>
        <position position="1"/>
    </location>
</feature>
<evidence type="ECO:0000256" key="1">
    <source>
        <dbReference type="SAM" id="MobiDB-lite"/>
    </source>
</evidence>
<feature type="region of interest" description="Disordered" evidence="1">
    <location>
        <begin position="673"/>
        <end position="698"/>
    </location>
</feature>
<dbReference type="Proteomes" id="UP001530315">
    <property type="component" value="Unassembled WGS sequence"/>
</dbReference>
<sequence>ISTPIPLSIYHILSTVPKAVFFARFFSSSPTGSWKVEVLKKNKKRGPTMAAVRRKRPRKQQQSSALTLLWIVSVTALLFTMFLWASNYEMEGDPHPRLEACQLTCDKRLQSAALESNVPSSLSPSSMDALFLSRKPRHQSKFQARDDRPSDGSRAEKLKPTRQALATRPRRLPTLIKILTGFDDEPYWKNKSSGNSDTSAGDNKPILAKVEKPLFFAEAQRRRGSGSKEQLSHEETVQVAAAAAAAAVWSKSLRIFGSHRMQGVNSEWDSALRWIAGWDQHQQVPSSTSSPPLDGTIDLRSIRVNDSVPLHGGESSDASQEGFNTFVDDLARMLESCISQCIEDENFDDQTRYDDEGTGGVSVATSIGGIVLRSFIQWILGCSLPKLSFEQLDKHFVGISILNKTFQFVTSSVVAYYIFHGLSWVPQAVFHWYSSLGYTESPEWLLEHEKEIQVAKSSRARQRKKAKRRELTKQTGDRKRSAPSNDGSKMDSRTFKGTPGEDDLQPKRSGKADESALPAEKSGGKFSSIQRIGKWQNESDSEGQAPFSTDSACGSQGSSNTEDIPSMISCPSTSVTSLSSSPPFKPIGSHLYKEEIPYISPLQGRSQPVLGLNSNLVSQSPLVPTQEQRNEAAKQLREFQNAQIQRLLRQRQLSQNSTDNRLSVNSTAQSTGLLHGGSFHSAGNPFSALSPDQQNKVLKPPPGLVHPSDTQTPCNSDLHIQNDKGFLSDNELFLSKLLDDEEDDVKVKAPSSLRIETCSMPPESSLDPSAAPFISLNVGSAPHFPKSEKEKVDAWQPGPGEVSLSSNSPARMMKGVYGGSVW</sequence>
<proteinExistence type="predicted"/>
<feature type="compositionally biased region" description="Basic and acidic residues" evidence="1">
    <location>
        <begin position="143"/>
        <end position="159"/>
    </location>
</feature>
<dbReference type="AlphaFoldDB" id="A0ABD3QG48"/>
<feature type="compositionally biased region" description="Basic and acidic residues" evidence="1">
    <location>
        <begin position="504"/>
        <end position="514"/>
    </location>
</feature>
<comment type="caution">
    <text evidence="3">The sequence shown here is derived from an EMBL/GenBank/DDBJ whole genome shotgun (WGS) entry which is preliminary data.</text>
</comment>
<feature type="compositionally biased region" description="Basic and acidic residues" evidence="1">
    <location>
        <begin position="469"/>
        <end position="480"/>
    </location>
</feature>
<keyword evidence="4" id="KW-1185">Reference proteome</keyword>
<evidence type="ECO:0000313" key="3">
    <source>
        <dbReference type="EMBL" id="KAL3799403.1"/>
    </source>
</evidence>
<feature type="region of interest" description="Disordered" evidence="1">
    <location>
        <begin position="134"/>
        <end position="166"/>
    </location>
</feature>
<reference evidence="3 4" key="1">
    <citation type="submission" date="2024-10" db="EMBL/GenBank/DDBJ databases">
        <title>Updated reference genomes for cyclostephanoid diatoms.</title>
        <authorList>
            <person name="Roberts W.R."/>
            <person name="Alverson A.J."/>
        </authorList>
    </citation>
    <scope>NUCLEOTIDE SEQUENCE [LARGE SCALE GENOMIC DNA]</scope>
    <source>
        <strain evidence="3 4">AJA276-08</strain>
    </source>
</reference>
<keyword evidence="2" id="KW-0472">Membrane</keyword>
<evidence type="ECO:0000313" key="4">
    <source>
        <dbReference type="Proteomes" id="UP001530315"/>
    </source>
</evidence>
<feature type="transmembrane region" description="Helical" evidence="2">
    <location>
        <begin position="63"/>
        <end position="85"/>
    </location>
</feature>
<keyword evidence="2" id="KW-1133">Transmembrane helix</keyword>
<feature type="compositionally biased region" description="Basic residues" evidence="1">
    <location>
        <begin position="458"/>
        <end position="468"/>
    </location>
</feature>
<organism evidence="3 4">
    <name type="scientific">Stephanodiscus triporus</name>
    <dbReference type="NCBI Taxonomy" id="2934178"/>
    <lineage>
        <taxon>Eukaryota</taxon>
        <taxon>Sar</taxon>
        <taxon>Stramenopiles</taxon>
        <taxon>Ochrophyta</taxon>
        <taxon>Bacillariophyta</taxon>
        <taxon>Coscinodiscophyceae</taxon>
        <taxon>Thalassiosirophycidae</taxon>
        <taxon>Stephanodiscales</taxon>
        <taxon>Stephanodiscaceae</taxon>
        <taxon>Stephanodiscus</taxon>
    </lineage>
</organism>
<dbReference type="EMBL" id="JALLAZ020000254">
    <property type="protein sequence ID" value="KAL3799403.1"/>
    <property type="molecule type" value="Genomic_DNA"/>
</dbReference>
<evidence type="ECO:0000256" key="2">
    <source>
        <dbReference type="SAM" id="Phobius"/>
    </source>
</evidence>
<feature type="region of interest" description="Disordered" evidence="1">
    <location>
        <begin position="456"/>
        <end position="582"/>
    </location>
</feature>
<feature type="compositionally biased region" description="Polar residues" evidence="1">
    <location>
        <begin position="546"/>
        <end position="563"/>
    </location>
</feature>
<feature type="compositionally biased region" description="Low complexity" evidence="1">
    <location>
        <begin position="569"/>
        <end position="582"/>
    </location>
</feature>
<feature type="region of interest" description="Disordered" evidence="1">
    <location>
        <begin position="782"/>
        <end position="809"/>
    </location>
</feature>
<protein>
    <submittedName>
        <fullName evidence="3">Uncharacterized protein</fullName>
    </submittedName>
</protein>
<keyword evidence="2" id="KW-0812">Transmembrane</keyword>
<name>A0ABD3QG48_9STRA</name>
<gene>
    <name evidence="3" type="ORF">ACHAW5_010075</name>
</gene>